<reference evidence="1 2" key="1">
    <citation type="submission" date="2015-04" db="EMBL/GenBank/DDBJ databases">
        <authorList>
            <person name="Heijne W.H."/>
            <person name="Fedorova N.D."/>
            <person name="Nierman W.C."/>
            <person name="Vollebregt A.W."/>
            <person name="Zhao Z."/>
            <person name="Wu L."/>
            <person name="Kumar M."/>
            <person name="Stam H."/>
            <person name="van den Berg M.A."/>
            <person name="Pel H.J."/>
        </authorList>
    </citation>
    <scope>NUCLEOTIDE SEQUENCE [LARGE SCALE GENOMIC DNA]</scope>
    <source>
        <strain evidence="1 2">CBS 393.64</strain>
    </source>
</reference>
<dbReference type="RefSeq" id="XP_013329295.1">
    <property type="nucleotide sequence ID" value="XM_013473841.1"/>
</dbReference>
<dbReference type="Proteomes" id="UP000053958">
    <property type="component" value="Unassembled WGS sequence"/>
</dbReference>
<name>A0A0F4YYI9_RASE3</name>
<comment type="caution">
    <text evidence="1">The sequence shown here is derived from an EMBL/GenBank/DDBJ whole genome shotgun (WGS) entry which is preliminary data.</text>
</comment>
<gene>
    <name evidence="1" type="ORF">T310_3302</name>
</gene>
<sequence>MVSQPPRPATPGSSQGQFTIVFEKQPPGQVRPGAKFTMPVVVKVEPTGPQEPNPNLGLSLNVLLKNEDGSDAAGGILSGQRVDSIYSEDGDTLRGRVAFSDLRISQAGRYRFCVVLNISDLENGVTEAQQITEDVVIDVNETAPENQVPSNEDIALFQRLLDYSQPGIRPEDIRRWRALRERYDARN</sequence>
<accession>A0A0F4YYI9</accession>
<dbReference type="EMBL" id="LASV01000132">
    <property type="protein sequence ID" value="KKA22683.1"/>
    <property type="molecule type" value="Genomic_DNA"/>
</dbReference>
<dbReference type="AlphaFoldDB" id="A0A0F4YYI9"/>
<protein>
    <submittedName>
        <fullName evidence="1">Uncharacterized protein</fullName>
    </submittedName>
</protein>
<keyword evidence="2" id="KW-1185">Reference proteome</keyword>
<evidence type="ECO:0000313" key="2">
    <source>
        <dbReference type="Proteomes" id="UP000053958"/>
    </source>
</evidence>
<dbReference type="OrthoDB" id="4493718at2759"/>
<proteinExistence type="predicted"/>
<dbReference type="GeneID" id="25315652"/>
<evidence type="ECO:0000313" key="1">
    <source>
        <dbReference type="EMBL" id="KKA22683.1"/>
    </source>
</evidence>
<organism evidence="1 2">
    <name type="scientific">Rasamsonia emersonii (strain ATCC 16479 / CBS 393.64 / IMI 116815)</name>
    <dbReference type="NCBI Taxonomy" id="1408163"/>
    <lineage>
        <taxon>Eukaryota</taxon>
        <taxon>Fungi</taxon>
        <taxon>Dikarya</taxon>
        <taxon>Ascomycota</taxon>
        <taxon>Pezizomycotina</taxon>
        <taxon>Eurotiomycetes</taxon>
        <taxon>Eurotiomycetidae</taxon>
        <taxon>Eurotiales</taxon>
        <taxon>Trichocomaceae</taxon>
        <taxon>Rasamsonia</taxon>
    </lineage>
</organism>